<reference evidence="2" key="1">
    <citation type="journal article" date="2014" name="Front. Microbiol.">
        <title>High frequency of phylogenetically diverse reductive dehalogenase-homologous genes in deep subseafloor sedimentary metagenomes.</title>
        <authorList>
            <person name="Kawai M."/>
            <person name="Futagami T."/>
            <person name="Toyoda A."/>
            <person name="Takaki Y."/>
            <person name="Nishi S."/>
            <person name="Hori S."/>
            <person name="Arai W."/>
            <person name="Tsubouchi T."/>
            <person name="Morono Y."/>
            <person name="Uchiyama I."/>
            <person name="Ito T."/>
            <person name="Fujiyama A."/>
            <person name="Inagaki F."/>
            <person name="Takami H."/>
        </authorList>
    </citation>
    <scope>NUCLEOTIDE SEQUENCE</scope>
    <source>
        <strain evidence="2">Expedition CK06-06</strain>
    </source>
</reference>
<dbReference type="Gene3D" id="3.40.50.1100">
    <property type="match status" value="1"/>
</dbReference>
<feature type="non-terminal residue" evidence="2">
    <location>
        <position position="158"/>
    </location>
</feature>
<feature type="domain" description="Tryptophan synthase beta chain-like PALP" evidence="1">
    <location>
        <begin position="71"/>
        <end position="158"/>
    </location>
</feature>
<dbReference type="InterPro" id="IPR001926">
    <property type="entry name" value="TrpB-like_PALP"/>
</dbReference>
<dbReference type="InterPro" id="IPR036052">
    <property type="entry name" value="TrpB-like_PALP_sf"/>
</dbReference>
<dbReference type="SUPFAM" id="SSF53686">
    <property type="entry name" value="Tryptophan synthase beta subunit-like PLP-dependent enzymes"/>
    <property type="match status" value="1"/>
</dbReference>
<accession>X1TVE4</accession>
<dbReference type="AlphaFoldDB" id="X1TVE4"/>
<comment type="caution">
    <text evidence="2">The sequence shown here is derived from an EMBL/GenBank/DDBJ whole genome shotgun (WGS) entry which is preliminary data.</text>
</comment>
<evidence type="ECO:0000313" key="2">
    <source>
        <dbReference type="EMBL" id="GAI83984.1"/>
    </source>
</evidence>
<protein>
    <recommendedName>
        <fullName evidence="1">Tryptophan synthase beta chain-like PALP domain-containing protein</fullName>
    </recommendedName>
</protein>
<organism evidence="2">
    <name type="scientific">marine sediment metagenome</name>
    <dbReference type="NCBI Taxonomy" id="412755"/>
    <lineage>
        <taxon>unclassified sequences</taxon>
        <taxon>metagenomes</taxon>
        <taxon>ecological metagenomes</taxon>
    </lineage>
</organism>
<name>X1TVE4_9ZZZZ</name>
<dbReference type="Pfam" id="PF00291">
    <property type="entry name" value="PALP"/>
    <property type="match status" value="1"/>
</dbReference>
<evidence type="ECO:0000259" key="1">
    <source>
        <dbReference type="Pfam" id="PF00291"/>
    </source>
</evidence>
<sequence length="158" mass="17617">MYAKSLKCLACGKEYPLDLHYTCENCNGILMVDYDYNKMKDNLDLTIFSTPKANLWHYKDLLPVNDEKNIISMNEGMTPLLQNLKNLKTKYNLKSIYIKDETRNPTASFKDRPTSVGISKALELGYKIVTIASTGNGAAATAGYAAKAGVKSYIFVPE</sequence>
<dbReference type="EMBL" id="BARW01008395">
    <property type="protein sequence ID" value="GAI83984.1"/>
    <property type="molecule type" value="Genomic_DNA"/>
</dbReference>
<gene>
    <name evidence="2" type="ORF">S12H4_17219</name>
</gene>
<proteinExistence type="predicted"/>